<proteinExistence type="predicted"/>
<dbReference type="EMBL" id="JARJLG010000016">
    <property type="protein sequence ID" value="KAJ7774142.1"/>
    <property type="molecule type" value="Genomic_DNA"/>
</dbReference>
<evidence type="ECO:0000313" key="2">
    <source>
        <dbReference type="EMBL" id="KAJ7774142.1"/>
    </source>
</evidence>
<protein>
    <submittedName>
        <fullName evidence="2">Uncharacterized protein</fullName>
    </submittedName>
</protein>
<evidence type="ECO:0000313" key="3">
    <source>
        <dbReference type="Proteomes" id="UP001215280"/>
    </source>
</evidence>
<sequence length="323" mass="35985">MPVPNSIPHQHPSRPSHRPLLRAEMSTAKSKGARLRGERARDRAGRGSHSPHPRRARPRTRSAATSLSGSRARFPFVDTDLCADKITEGGRGRGEERRSVPWERTERHRGESASVGGRTRVPGTCVGHEMSRDGFLAQRAFSRWRCSLESSSFASLSYDSRTHHTGSRTPLPLPRSSFLCPHTNSFHLDIHDPANPAGCHKQRILQRVPLIRSPFQLVWTSQELQIPILSLQVNSQFSLLCLRSCSPVCVPSWLKYITKLAISLTRRHTQPQAVARVPPSTRPAVAPAPDSLLSMRICARCGQNSRWRAGGGGKRSAPWKHRD</sequence>
<keyword evidence="3" id="KW-1185">Reference proteome</keyword>
<feature type="compositionally biased region" description="Basic and acidic residues" evidence="1">
    <location>
        <begin position="35"/>
        <end position="45"/>
    </location>
</feature>
<feature type="region of interest" description="Disordered" evidence="1">
    <location>
        <begin position="1"/>
        <end position="70"/>
    </location>
</feature>
<feature type="compositionally biased region" description="Basic and acidic residues" evidence="1">
    <location>
        <begin position="85"/>
        <end position="111"/>
    </location>
</feature>
<feature type="region of interest" description="Disordered" evidence="1">
    <location>
        <begin position="85"/>
        <end position="125"/>
    </location>
</feature>
<feature type="compositionally biased region" description="Basic residues" evidence="1">
    <location>
        <begin position="11"/>
        <end position="20"/>
    </location>
</feature>
<accession>A0AAD7JY39</accession>
<name>A0AAD7JY39_9AGAR</name>
<feature type="compositionally biased region" description="Basic residues" evidence="1">
    <location>
        <begin position="49"/>
        <end position="60"/>
    </location>
</feature>
<dbReference type="Proteomes" id="UP001215280">
    <property type="component" value="Unassembled WGS sequence"/>
</dbReference>
<dbReference type="AlphaFoldDB" id="A0AAD7JY39"/>
<comment type="caution">
    <text evidence="2">The sequence shown here is derived from an EMBL/GenBank/DDBJ whole genome shotgun (WGS) entry which is preliminary data.</text>
</comment>
<gene>
    <name evidence="2" type="ORF">DFH07DRAFT_120580</name>
</gene>
<reference evidence="2" key="1">
    <citation type="submission" date="2023-03" db="EMBL/GenBank/DDBJ databases">
        <title>Massive genome expansion in bonnet fungi (Mycena s.s.) driven by repeated elements and novel gene families across ecological guilds.</title>
        <authorList>
            <consortium name="Lawrence Berkeley National Laboratory"/>
            <person name="Harder C.B."/>
            <person name="Miyauchi S."/>
            <person name="Viragh M."/>
            <person name="Kuo A."/>
            <person name="Thoen E."/>
            <person name="Andreopoulos B."/>
            <person name="Lu D."/>
            <person name="Skrede I."/>
            <person name="Drula E."/>
            <person name="Henrissat B."/>
            <person name="Morin E."/>
            <person name="Kohler A."/>
            <person name="Barry K."/>
            <person name="LaButti K."/>
            <person name="Morin E."/>
            <person name="Salamov A."/>
            <person name="Lipzen A."/>
            <person name="Mereny Z."/>
            <person name="Hegedus B."/>
            <person name="Baldrian P."/>
            <person name="Stursova M."/>
            <person name="Weitz H."/>
            <person name="Taylor A."/>
            <person name="Grigoriev I.V."/>
            <person name="Nagy L.G."/>
            <person name="Martin F."/>
            <person name="Kauserud H."/>
        </authorList>
    </citation>
    <scope>NUCLEOTIDE SEQUENCE</scope>
    <source>
        <strain evidence="2">CBHHK188m</strain>
    </source>
</reference>
<evidence type="ECO:0000256" key="1">
    <source>
        <dbReference type="SAM" id="MobiDB-lite"/>
    </source>
</evidence>
<organism evidence="2 3">
    <name type="scientific">Mycena maculata</name>
    <dbReference type="NCBI Taxonomy" id="230809"/>
    <lineage>
        <taxon>Eukaryota</taxon>
        <taxon>Fungi</taxon>
        <taxon>Dikarya</taxon>
        <taxon>Basidiomycota</taxon>
        <taxon>Agaricomycotina</taxon>
        <taxon>Agaricomycetes</taxon>
        <taxon>Agaricomycetidae</taxon>
        <taxon>Agaricales</taxon>
        <taxon>Marasmiineae</taxon>
        <taxon>Mycenaceae</taxon>
        <taxon>Mycena</taxon>
    </lineage>
</organism>